<dbReference type="OrthoDB" id="9791543at2"/>
<comment type="caution">
    <text evidence="4">The sequence shown here is derived from an EMBL/GenBank/DDBJ whole genome shotgun (WGS) entry which is preliminary data.</text>
</comment>
<dbReference type="Proteomes" id="UP000284250">
    <property type="component" value="Unassembled WGS sequence"/>
</dbReference>
<feature type="domain" description="Zeta toxin" evidence="3">
    <location>
        <begin position="112"/>
        <end position="192"/>
    </location>
</feature>
<dbReference type="Pfam" id="PF06414">
    <property type="entry name" value="Zeta_toxin"/>
    <property type="match status" value="1"/>
</dbReference>
<keyword evidence="1" id="KW-0547">Nucleotide-binding</keyword>
<evidence type="ECO:0000313" key="4">
    <source>
        <dbReference type="EMBL" id="RIY06941.1"/>
    </source>
</evidence>
<proteinExistence type="predicted"/>
<dbReference type="AlphaFoldDB" id="A0A418QPA4"/>
<dbReference type="Gene3D" id="3.40.50.300">
    <property type="entry name" value="P-loop containing nucleotide triphosphate hydrolases"/>
    <property type="match status" value="1"/>
</dbReference>
<dbReference type="PANTHER" id="PTHR39206:SF1">
    <property type="entry name" value="SLL8004 PROTEIN"/>
    <property type="match status" value="1"/>
</dbReference>
<organism evidence="4 5">
    <name type="scientific">Hymenobacter rubripertinctus</name>
    <dbReference type="NCBI Taxonomy" id="2029981"/>
    <lineage>
        <taxon>Bacteria</taxon>
        <taxon>Pseudomonadati</taxon>
        <taxon>Bacteroidota</taxon>
        <taxon>Cytophagia</taxon>
        <taxon>Cytophagales</taxon>
        <taxon>Hymenobacteraceae</taxon>
        <taxon>Hymenobacter</taxon>
    </lineage>
</organism>
<evidence type="ECO:0000256" key="2">
    <source>
        <dbReference type="ARBA" id="ARBA00022840"/>
    </source>
</evidence>
<dbReference type="PANTHER" id="PTHR39206">
    <property type="entry name" value="SLL8004 PROTEIN"/>
    <property type="match status" value="1"/>
</dbReference>
<dbReference type="SUPFAM" id="SSF52540">
    <property type="entry name" value="P-loop containing nucleoside triphosphate hydrolases"/>
    <property type="match status" value="1"/>
</dbReference>
<dbReference type="RefSeq" id="WP_119657129.1">
    <property type="nucleotide sequence ID" value="NZ_JBHUOI010000071.1"/>
</dbReference>
<evidence type="ECO:0000259" key="3">
    <source>
        <dbReference type="Pfam" id="PF06414"/>
    </source>
</evidence>
<protein>
    <recommendedName>
        <fullName evidence="3">Zeta toxin domain-containing protein</fullName>
    </recommendedName>
</protein>
<reference evidence="4 5" key="1">
    <citation type="submission" date="2019-01" db="EMBL/GenBank/DDBJ databases">
        <title>Hymenobacter humicola sp. nov., isolated from soils in Antarctica.</title>
        <authorList>
            <person name="Sedlacek I."/>
            <person name="Holochova P."/>
            <person name="Kralova S."/>
            <person name="Pantucek R."/>
            <person name="Stankova E."/>
            <person name="Vrbovska V."/>
            <person name="Kristofova L."/>
            <person name="Svec P."/>
            <person name="Busse H.-J."/>
        </authorList>
    </citation>
    <scope>NUCLEOTIDE SEQUENCE [LARGE SCALE GENOMIC DNA]</scope>
    <source>
        <strain evidence="4 5">CCM 8852</strain>
    </source>
</reference>
<keyword evidence="2" id="KW-0067">ATP-binding</keyword>
<dbReference type="GO" id="GO:0016301">
    <property type="term" value="F:kinase activity"/>
    <property type="evidence" value="ECO:0007669"/>
    <property type="project" value="InterPro"/>
</dbReference>
<accession>A0A418QPA4</accession>
<dbReference type="GO" id="GO:0005524">
    <property type="term" value="F:ATP binding"/>
    <property type="evidence" value="ECO:0007669"/>
    <property type="project" value="UniProtKB-KW"/>
</dbReference>
<evidence type="ECO:0000256" key="1">
    <source>
        <dbReference type="ARBA" id="ARBA00022741"/>
    </source>
</evidence>
<keyword evidence="5" id="KW-1185">Reference proteome</keyword>
<gene>
    <name evidence="4" type="ORF">D0T11_17625</name>
</gene>
<sequence>MTEHIPRLRMLAGPNGSGKSFLVPSLATEVNMGVIVNADEIEALLRAQYRQHTRILNLQQWQLTLTEQDLEAFRHSAAQSNQPTLAQEKFSRLRIEQNVLLFSRIKVDSYLASRVAEFLRYALLAAKQSFTFETVMSHPSKLEFLRDAQAAGYRTYLYFVATEDPEINIARVRARVKKKGHHVDSDKIVSRYARTLDSLFDAVRLVNRAFLFDNSSDAPQLIAEVEEGKRIEFKTTTIPAWVDTYFRQKVLRRQ</sequence>
<dbReference type="EMBL" id="QYCN01000034">
    <property type="protein sequence ID" value="RIY06941.1"/>
    <property type="molecule type" value="Genomic_DNA"/>
</dbReference>
<name>A0A418QPA4_9BACT</name>
<dbReference type="InterPro" id="IPR010488">
    <property type="entry name" value="Zeta_toxin_domain"/>
</dbReference>
<dbReference type="InterPro" id="IPR027417">
    <property type="entry name" value="P-loop_NTPase"/>
</dbReference>
<evidence type="ECO:0000313" key="5">
    <source>
        <dbReference type="Proteomes" id="UP000284250"/>
    </source>
</evidence>